<reference evidence="2" key="1">
    <citation type="submission" date="2024-07" db="EMBL/GenBank/DDBJ databases">
        <title>Two chromosome-level genome assemblies of Korean endemic species Abeliophyllum distichum and Forsythia ovata (Oleaceae).</title>
        <authorList>
            <person name="Jang H."/>
        </authorList>
    </citation>
    <scope>NUCLEOTIDE SEQUENCE [LARGE SCALE GENOMIC DNA]</scope>
</reference>
<comment type="caution">
    <text evidence="1">The sequence shown here is derived from an EMBL/GenBank/DDBJ whole genome shotgun (WGS) entry which is preliminary data.</text>
</comment>
<evidence type="ECO:0000313" key="2">
    <source>
        <dbReference type="Proteomes" id="UP001604336"/>
    </source>
</evidence>
<keyword evidence="2" id="KW-1185">Reference proteome</keyword>
<evidence type="ECO:0000313" key="1">
    <source>
        <dbReference type="EMBL" id="KAL2490410.1"/>
    </source>
</evidence>
<accession>A0ABD1RPT6</accession>
<name>A0ABD1RPT6_9LAMI</name>
<proteinExistence type="predicted"/>
<gene>
    <name evidence="1" type="ORF">Adt_26038</name>
</gene>
<organism evidence="1 2">
    <name type="scientific">Abeliophyllum distichum</name>
    <dbReference type="NCBI Taxonomy" id="126358"/>
    <lineage>
        <taxon>Eukaryota</taxon>
        <taxon>Viridiplantae</taxon>
        <taxon>Streptophyta</taxon>
        <taxon>Embryophyta</taxon>
        <taxon>Tracheophyta</taxon>
        <taxon>Spermatophyta</taxon>
        <taxon>Magnoliopsida</taxon>
        <taxon>eudicotyledons</taxon>
        <taxon>Gunneridae</taxon>
        <taxon>Pentapetalae</taxon>
        <taxon>asterids</taxon>
        <taxon>lamiids</taxon>
        <taxon>Lamiales</taxon>
        <taxon>Oleaceae</taxon>
        <taxon>Forsythieae</taxon>
        <taxon>Abeliophyllum</taxon>
    </lineage>
</organism>
<dbReference type="EMBL" id="JBFOLK010000008">
    <property type="protein sequence ID" value="KAL2490410.1"/>
    <property type="molecule type" value="Genomic_DNA"/>
</dbReference>
<dbReference type="AlphaFoldDB" id="A0ABD1RPT6"/>
<sequence>MCSLLDLLDANPNNGINPLDMNPNDQVMQNGTENSISYGFSPQPMNSCLLANVGPMNSLLHLQDVNPIDEVMQNGNEHSMSHGFSPQPMNSIARDSNNGVVNPNNQVMQNGTENSISCCFSPQLMNLSPDVESMCSSLLDLLDGNPNNELNPLDVSPNNQVMQNGTENSISYGFSPQPMNWIGQDFDNELNPLDLNPNNQVMQNGTGNSLSYGFCPTTYEFDSLDVLAKTL</sequence>
<dbReference type="Proteomes" id="UP001604336">
    <property type="component" value="Unassembled WGS sequence"/>
</dbReference>
<protein>
    <submittedName>
        <fullName evidence="1">Homeobox protein 4-like</fullName>
    </submittedName>
</protein>